<comment type="caution">
    <text evidence="4">The sequence shown here is derived from an EMBL/GenBank/DDBJ whole genome shotgun (WGS) entry which is preliminary data.</text>
</comment>
<evidence type="ECO:0000313" key="4">
    <source>
        <dbReference type="EMBL" id="HHJ64897.1"/>
    </source>
</evidence>
<dbReference type="PANTHER" id="PTHR21666:SF289">
    <property type="entry name" value="L-ALA--D-GLU ENDOPEPTIDASE"/>
    <property type="match status" value="1"/>
</dbReference>
<reference evidence="4" key="1">
    <citation type="journal article" date="2020" name="mSystems">
        <title>Genome- and Community-Level Interaction Insights into Carbon Utilization and Element Cycling Functions of Hydrothermarchaeota in Hydrothermal Sediment.</title>
        <authorList>
            <person name="Zhou Z."/>
            <person name="Liu Y."/>
            <person name="Xu W."/>
            <person name="Pan J."/>
            <person name="Luo Z.H."/>
            <person name="Li M."/>
        </authorList>
    </citation>
    <scope>NUCLEOTIDE SEQUENCE [LARGE SCALE GENOMIC DNA]</scope>
    <source>
        <strain evidence="4">HyVt-501</strain>
    </source>
</reference>
<dbReference type="Gene3D" id="2.70.70.10">
    <property type="entry name" value="Glucose Permease (Domain IIA)"/>
    <property type="match status" value="1"/>
</dbReference>
<dbReference type="InterPro" id="IPR050570">
    <property type="entry name" value="Cell_wall_metabolism_enzyme"/>
</dbReference>
<dbReference type="InterPro" id="IPR011055">
    <property type="entry name" value="Dup_hybrid_motif"/>
</dbReference>
<proteinExistence type="predicted"/>
<feature type="domain" description="M23ase beta-sheet core" evidence="3">
    <location>
        <begin position="315"/>
        <end position="409"/>
    </location>
</feature>
<gene>
    <name evidence="4" type="ORF">ENJ61_08335</name>
</gene>
<evidence type="ECO:0000259" key="3">
    <source>
        <dbReference type="Pfam" id="PF01551"/>
    </source>
</evidence>
<sequence length="428" mass="48236">MAGLKRLIRTIVFLALLGIVGFTLYNVFLLKPKVENLDQLEKLPKKKEISLLVTPRAYVDRVIVTALQGSREVLLFEGKLPRHVNEVTFTVEPGKLGLKEGSARIVVELIRFYVLRDTFEVQALVDTQPPRVQILYAPYTVLQGGSGGIRVRLSEPAQLYVEVGGRRFRSFRVSEKTYVALFGVPVDTSPRDVIKVVAVDEVGNRTVIPLGTGIKRNRFRTITIELRGKERVIEPKLHAILGGDGEGVSFVELFRKVNEEVRRENEKKIAEIGGRSAEQRYWRGRFIQMRGSKVLSKYGEKRRYTYRGKLVSRSRHMGYDLASVKNAKVPAANSGVVVFAGDLGIYGNTVIIDHGYGLMSLYAHLADFRVSEGEFVKKGQVIGITDMTGLAFGDHLHFGILIDGYEVTPLEWWDSKWIRTRIEPVFSE</sequence>
<dbReference type="EMBL" id="DRNB01000307">
    <property type="protein sequence ID" value="HHJ64897.1"/>
    <property type="molecule type" value="Genomic_DNA"/>
</dbReference>
<dbReference type="Proteomes" id="UP000885792">
    <property type="component" value="Unassembled WGS sequence"/>
</dbReference>
<organism evidence="4">
    <name type="scientific">Aquifex aeolicus</name>
    <dbReference type="NCBI Taxonomy" id="63363"/>
    <lineage>
        <taxon>Bacteria</taxon>
        <taxon>Pseudomonadati</taxon>
        <taxon>Aquificota</taxon>
        <taxon>Aquificia</taxon>
        <taxon>Aquificales</taxon>
        <taxon>Aquificaceae</taxon>
        <taxon>Aquifex</taxon>
    </lineage>
</organism>
<keyword evidence="1" id="KW-0732">Signal</keyword>
<name>A0A7C5Q5S2_AQUAO</name>
<protein>
    <submittedName>
        <fullName evidence="4">M23 family metallopeptidase</fullName>
    </submittedName>
</protein>
<dbReference type="InterPro" id="IPR016047">
    <property type="entry name" value="M23ase_b-sheet_dom"/>
</dbReference>
<evidence type="ECO:0000256" key="1">
    <source>
        <dbReference type="ARBA" id="ARBA00022729"/>
    </source>
</evidence>
<dbReference type="CDD" id="cd12797">
    <property type="entry name" value="M23_peptidase"/>
    <property type="match status" value="1"/>
</dbReference>
<accession>A0A7C5Q5S2</accession>
<dbReference type="PANTHER" id="PTHR21666">
    <property type="entry name" value="PEPTIDASE-RELATED"/>
    <property type="match status" value="1"/>
</dbReference>
<keyword evidence="2" id="KW-1133">Transmembrane helix</keyword>
<keyword evidence="2" id="KW-0472">Membrane</keyword>
<dbReference type="GO" id="GO:0004222">
    <property type="term" value="F:metalloendopeptidase activity"/>
    <property type="evidence" value="ECO:0007669"/>
    <property type="project" value="TreeGrafter"/>
</dbReference>
<dbReference type="SUPFAM" id="SSF51261">
    <property type="entry name" value="Duplicated hybrid motif"/>
    <property type="match status" value="1"/>
</dbReference>
<feature type="transmembrane region" description="Helical" evidence="2">
    <location>
        <begin position="7"/>
        <end position="28"/>
    </location>
</feature>
<keyword evidence="2" id="KW-0812">Transmembrane</keyword>
<evidence type="ECO:0000256" key="2">
    <source>
        <dbReference type="SAM" id="Phobius"/>
    </source>
</evidence>
<dbReference type="AlphaFoldDB" id="A0A7C5Q5S2"/>
<dbReference type="Pfam" id="PF01551">
    <property type="entry name" value="Peptidase_M23"/>
    <property type="match status" value="1"/>
</dbReference>